<reference evidence="2" key="1">
    <citation type="journal article" date="2023" name="Front. Plant Sci.">
        <title>Chromosomal-level genome assembly of Melastoma candidum provides insights into trichome evolution.</title>
        <authorList>
            <person name="Zhong Y."/>
            <person name="Wu W."/>
            <person name="Sun C."/>
            <person name="Zou P."/>
            <person name="Liu Y."/>
            <person name="Dai S."/>
            <person name="Zhou R."/>
        </authorList>
    </citation>
    <scope>NUCLEOTIDE SEQUENCE [LARGE SCALE GENOMIC DNA]</scope>
</reference>
<protein>
    <submittedName>
        <fullName evidence="1">Uncharacterized protein</fullName>
    </submittedName>
</protein>
<evidence type="ECO:0000313" key="1">
    <source>
        <dbReference type="EMBL" id="KAI4338685.1"/>
    </source>
</evidence>
<sequence length="173" mass="18733">MGFPVCYPELLLPKLLLHALTVLSSLRAVSLLLLRPLGLSPDPDTDPLPPPPPPPTPCCPFSPSLSALLMAQLLPVLRFSDVLGSPPDSCAVCLHEFNPDDEVRGLANCRHVFHRGCVDRWMGYDQKSCPLCRVSMVPGEVEAVINERLWAAAGIQDLAGFDQGYGDESFSGL</sequence>
<evidence type="ECO:0000313" key="2">
    <source>
        <dbReference type="Proteomes" id="UP001057402"/>
    </source>
</evidence>
<dbReference type="EMBL" id="CM042886">
    <property type="protein sequence ID" value="KAI4338685.1"/>
    <property type="molecule type" value="Genomic_DNA"/>
</dbReference>
<gene>
    <name evidence="1" type="ORF">MLD38_023711</name>
</gene>
<accession>A0ACB9NR42</accession>
<comment type="caution">
    <text evidence="1">The sequence shown here is derived from an EMBL/GenBank/DDBJ whole genome shotgun (WGS) entry which is preliminary data.</text>
</comment>
<dbReference type="Proteomes" id="UP001057402">
    <property type="component" value="Chromosome 7"/>
</dbReference>
<name>A0ACB9NR42_9MYRT</name>
<proteinExistence type="predicted"/>
<organism evidence="1 2">
    <name type="scientific">Melastoma candidum</name>
    <dbReference type="NCBI Taxonomy" id="119954"/>
    <lineage>
        <taxon>Eukaryota</taxon>
        <taxon>Viridiplantae</taxon>
        <taxon>Streptophyta</taxon>
        <taxon>Embryophyta</taxon>
        <taxon>Tracheophyta</taxon>
        <taxon>Spermatophyta</taxon>
        <taxon>Magnoliopsida</taxon>
        <taxon>eudicotyledons</taxon>
        <taxon>Gunneridae</taxon>
        <taxon>Pentapetalae</taxon>
        <taxon>rosids</taxon>
        <taxon>malvids</taxon>
        <taxon>Myrtales</taxon>
        <taxon>Melastomataceae</taxon>
        <taxon>Melastomatoideae</taxon>
        <taxon>Melastomateae</taxon>
        <taxon>Melastoma</taxon>
    </lineage>
</organism>
<keyword evidence="2" id="KW-1185">Reference proteome</keyword>